<proteinExistence type="predicted"/>
<gene>
    <name evidence="4" type="ORF">EKH83_00630</name>
</gene>
<comment type="caution">
    <text evidence="4">The sequence shown here is derived from an EMBL/GenBank/DDBJ whole genome shotgun (WGS) entry which is preliminary data.</text>
</comment>
<dbReference type="GO" id="GO:0045820">
    <property type="term" value="P:negative regulation of glycolytic process"/>
    <property type="evidence" value="ECO:0007669"/>
    <property type="project" value="TreeGrafter"/>
</dbReference>
<dbReference type="InterPro" id="IPR051695">
    <property type="entry name" value="Phosphoglycerate_Mutase"/>
</dbReference>
<name>A0A4Q0MG13_9SPHI</name>
<dbReference type="SUPFAM" id="SSF53254">
    <property type="entry name" value="Phosphoglycerate mutase-like"/>
    <property type="match status" value="1"/>
</dbReference>
<dbReference type="InterPro" id="IPR029033">
    <property type="entry name" value="His_PPase_superfam"/>
</dbReference>
<dbReference type="RefSeq" id="WP_128767450.1">
    <property type="nucleotide sequence ID" value="NZ_RXOC01000001.1"/>
</dbReference>
<dbReference type="Gene3D" id="3.40.50.1240">
    <property type="entry name" value="Phosphoglycerate mutase-like"/>
    <property type="match status" value="1"/>
</dbReference>
<feature type="binding site" evidence="3">
    <location>
        <begin position="9"/>
        <end position="16"/>
    </location>
    <ligand>
        <name>substrate</name>
    </ligand>
</feature>
<sequence length="209" mass="24521">MEKIIYIIRHAETDLNKRGVVQGRGMNTDINAHGIKQAEAFYERYKDVPFDKIYTSTLKRTHQTVQKFIDRGIPWTQYPGLDEMAWGIYEGMENTEDVKLAYEDMMSNWSSGELHLKFDKGESPLEVKERQLEVLEKLIEKNDASTILLCMHGRAMRLFLCLLTNKPLYEMGNFPHTNTTLYKVKYDGSRFHIIEFNNTDHLIQFCEQD</sequence>
<organism evidence="4 5">
    <name type="scientific">Arcticibacter tournemirensis</name>
    <dbReference type="NCBI Taxonomy" id="699437"/>
    <lineage>
        <taxon>Bacteria</taxon>
        <taxon>Pseudomonadati</taxon>
        <taxon>Bacteroidota</taxon>
        <taxon>Sphingobacteriia</taxon>
        <taxon>Sphingobacteriales</taxon>
        <taxon>Sphingobacteriaceae</taxon>
        <taxon>Arcticibacter</taxon>
    </lineage>
</organism>
<dbReference type="CDD" id="cd07067">
    <property type="entry name" value="HP_PGM_like"/>
    <property type="match status" value="1"/>
</dbReference>
<accession>A0A4Q0MG13</accession>
<evidence type="ECO:0000256" key="3">
    <source>
        <dbReference type="PIRSR" id="PIRSR613078-2"/>
    </source>
</evidence>
<dbReference type="SMART" id="SM00855">
    <property type="entry name" value="PGAM"/>
    <property type="match status" value="1"/>
</dbReference>
<dbReference type="InterPro" id="IPR013078">
    <property type="entry name" value="His_Pase_superF_clade-1"/>
</dbReference>
<dbReference type="Pfam" id="PF00300">
    <property type="entry name" value="His_Phos_1"/>
    <property type="match status" value="1"/>
</dbReference>
<feature type="active site" description="Tele-phosphohistidine intermediate" evidence="2">
    <location>
        <position position="10"/>
    </location>
</feature>
<evidence type="ECO:0000313" key="4">
    <source>
        <dbReference type="EMBL" id="RXF72265.1"/>
    </source>
</evidence>
<feature type="active site" description="Proton donor/acceptor" evidence="2">
    <location>
        <position position="83"/>
    </location>
</feature>
<dbReference type="PANTHER" id="PTHR46517">
    <property type="entry name" value="FRUCTOSE-2,6-BISPHOSPHATASE TIGAR"/>
    <property type="match status" value="1"/>
</dbReference>
<feature type="binding site" evidence="3">
    <location>
        <position position="60"/>
    </location>
    <ligand>
        <name>substrate</name>
    </ligand>
</feature>
<dbReference type="GO" id="GO:0005829">
    <property type="term" value="C:cytosol"/>
    <property type="evidence" value="ECO:0007669"/>
    <property type="project" value="TreeGrafter"/>
</dbReference>
<evidence type="ECO:0000256" key="2">
    <source>
        <dbReference type="PIRSR" id="PIRSR613078-1"/>
    </source>
</evidence>
<evidence type="ECO:0000256" key="1">
    <source>
        <dbReference type="ARBA" id="ARBA00022801"/>
    </source>
</evidence>
<evidence type="ECO:0000313" key="5">
    <source>
        <dbReference type="Proteomes" id="UP000290848"/>
    </source>
</evidence>
<dbReference type="Proteomes" id="UP000290848">
    <property type="component" value="Unassembled WGS sequence"/>
</dbReference>
<reference evidence="4 5" key="1">
    <citation type="submission" date="2018-12" db="EMBL/GenBank/DDBJ databases">
        <title>The Draft Genome Sequence of the Soil Bacterium Pedobacter tournemirensis R1.</title>
        <authorList>
            <person name="He J."/>
        </authorList>
    </citation>
    <scope>NUCLEOTIDE SEQUENCE [LARGE SCALE GENOMIC DNA]</scope>
    <source>
        <strain evidence="4 5">R1</strain>
    </source>
</reference>
<protein>
    <submittedName>
        <fullName evidence="4">Histidine phosphatase family protein</fullName>
    </submittedName>
</protein>
<dbReference type="EMBL" id="RXOC01000001">
    <property type="protein sequence ID" value="RXF72265.1"/>
    <property type="molecule type" value="Genomic_DNA"/>
</dbReference>
<dbReference type="PANTHER" id="PTHR46517:SF1">
    <property type="entry name" value="FRUCTOSE-2,6-BISPHOSPHATASE TIGAR"/>
    <property type="match status" value="1"/>
</dbReference>
<dbReference type="PIRSF" id="PIRSF000709">
    <property type="entry name" value="6PFK_2-Ptase"/>
    <property type="match status" value="1"/>
</dbReference>
<dbReference type="GO" id="GO:0004331">
    <property type="term" value="F:fructose-2,6-bisphosphate 2-phosphatase activity"/>
    <property type="evidence" value="ECO:0007669"/>
    <property type="project" value="TreeGrafter"/>
</dbReference>
<dbReference type="GO" id="GO:0043456">
    <property type="term" value="P:regulation of pentose-phosphate shunt"/>
    <property type="evidence" value="ECO:0007669"/>
    <property type="project" value="TreeGrafter"/>
</dbReference>
<keyword evidence="1" id="KW-0378">Hydrolase</keyword>
<dbReference type="AlphaFoldDB" id="A0A4Q0MG13"/>